<feature type="region of interest" description="Disordered" evidence="1">
    <location>
        <begin position="339"/>
        <end position="397"/>
    </location>
</feature>
<sequence length="397" mass="46149">MTSQEKEERSLHQTSQIFDILQCNLDESGNLNPKFFASVLTDAKNKEFFTSIQISSVFPNINFFKVNAQLDKDQNIILEQVSIKPTPDHFALLIRHHQQDLDSLKLYFDAELQYYKNNQENESRNLKYVGCGPTSNGCCVLFLLQNSLPLEAAIQHGFDDSSIKLEIADSLIQNIQQAHNNGYFGFDLRPNSVLFTKSNELSSVTLIGYVGNGNIIAKHPDHSILRWDPEWTSPELVALNRNKKRRKGKKQDKSEEGDNNIINIPNQASDIFALGLLLLQIFDRSNEVQDLVRIALEVIPQNRCNANDLHQKFIEFRNKLMDKKEENILKEQMNQKLIKEEEKDQKQNKEQEQQKEQQKELEIEQEKQQEKEQQKELDKEQEQMKEQELYAGTDRKK</sequence>
<dbReference type="Proteomes" id="UP000324800">
    <property type="component" value="Unassembled WGS sequence"/>
</dbReference>
<proteinExistence type="predicted"/>
<reference evidence="2 3" key="1">
    <citation type="submission" date="2019-03" db="EMBL/GenBank/DDBJ databases">
        <title>Single cell metagenomics reveals metabolic interactions within the superorganism composed of flagellate Streblomastix strix and complex community of Bacteroidetes bacteria on its surface.</title>
        <authorList>
            <person name="Treitli S.C."/>
            <person name="Kolisko M."/>
            <person name="Husnik F."/>
            <person name="Keeling P."/>
            <person name="Hampl V."/>
        </authorList>
    </citation>
    <scope>NUCLEOTIDE SEQUENCE [LARGE SCALE GENOMIC DNA]</scope>
    <source>
        <strain evidence="2">ST1C</strain>
    </source>
</reference>
<dbReference type="Gene3D" id="1.10.510.10">
    <property type="entry name" value="Transferase(Phosphotransferase) domain 1"/>
    <property type="match status" value="1"/>
</dbReference>
<organism evidence="2 3">
    <name type="scientific">Streblomastix strix</name>
    <dbReference type="NCBI Taxonomy" id="222440"/>
    <lineage>
        <taxon>Eukaryota</taxon>
        <taxon>Metamonada</taxon>
        <taxon>Preaxostyla</taxon>
        <taxon>Oxymonadida</taxon>
        <taxon>Streblomastigidae</taxon>
        <taxon>Streblomastix</taxon>
    </lineage>
</organism>
<protein>
    <recommendedName>
        <fullName evidence="4">Protein kinase domain-containing protein</fullName>
    </recommendedName>
</protein>
<dbReference type="EMBL" id="SNRW01019874">
    <property type="protein sequence ID" value="KAA6365973.1"/>
    <property type="molecule type" value="Genomic_DNA"/>
</dbReference>
<feature type="compositionally biased region" description="Basic and acidic residues" evidence="1">
    <location>
        <begin position="339"/>
        <end position="388"/>
    </location>
</feature>
<feature type="region of interest" description="Disordered" evidence="1">
    <location>
        <begin position="242"/>
        <end position="261"/>
    </location>
</feature>
<comment type="caution">
    <text evidence="2">The sequence shown here is derived from an EMBL/GenBank/DDBJ whole genome shotgun (WGS) entry which is preliminary data.</text>
</comment>
<evidence type="ECO:0000256" key="1">
    <source>
        <dbReference type="SAM" id="MobiDB-lite"/>
    </source>
</evidence>
<evidence type="ECO:0000313" key="3">
    <source>
        <dbReference type="Proteomes" id="UP000324800"/>
    </source>
</evidence>
<dbReference type="InterPro" id="IPR011009">
    <property type="entry name" value="Kinase-like_dom_sf"/>
</dbReference>
<gene>
    <name evidence="2" type="ORF">EZS28_038500</name>
</gene>
<dbReference type="SUPFAM" id="SSF56112">
    <property type="entry name" value="Protein kinase-like (PK-like)"/>
    <property type="match status" value="1"/>
</dbReference>
<evidence type="ECO:0008006" key="4">
    <source>
        <dbReference type="Google" id="ProtNLM"/>
    </source>
</evidence>
<dbReference type="AlphaFoldDB" id="A0A5J4U735"/>
<name>A0A5J4U735_9EUKA</name>
<evidence type="ECO:0000313" key="2">
    <source>
        <dbReference type="EMBL" id="KAA6365973.1"/>
    </source>
</evidence>
<accession>A0A5J4U735</accession>